<comment type="similarity">
    <text evidence="3 8">Belongs to the aldose epimerase family.</text>
</comment>
<dbReference type="Proteomes" id="UP001549366">
    <property type="component" value="Unassembled WGS sequence"/>
</dbReference>
<dbReference type="Pfam" id="PF01263">
    <property type="entry name" value="Aldose_epim"/>
    <property type="match status" value="1"/>
</dbReference>
<dbReference type="EC" id="5.1.3.3" evidence="4 8"/>
<gene>
    <name evidence="9" type="ORF">V5J35_001786</name>
</gene>
<dbReference type="PANTHER" id="PTHR10091:SF0">
    <property type="entry name" value="GALACTOSE MUTAROTASE"/>
    <property type="match status" value="1"/>
</dbReference>
<evidence type="ECO:0000256" key="2">
    <source>
        <dbReference type="ARBA" id="ARBA00005028"/>
    </source>
</evidence>
<dbReference type="InterPro" id="IPR047215">
    <property type="entry name" value="Galactose_mutarotase-like"/>
</dbReference>
<evidence type="ECO:0000256" key="8">
    <source>
        <dbReference type="PIRNR" id="PIRNR005096"/>
    </source>
</evidence>
<evidence type="ECO:0000313" key="9">
    <source>
        <dbReference type="EMBL" id="MET4756594.1"/>
    </source>
</evidence>
<dbReference type="InterPro" id="IPR011013">
    <property type="entry name" value="Gal_mutarotase_sf_dom"/>
</dbReference>
<evidence type="ECO:0000313" key="10">
    <source>
        <dbReference type="Proteomes" id="UP001549366"/>
    </source>
</evidence>
<dbReference type="PIRSF" id="PIRSF005096">
    <property type="entry name" value="GALM"/>
    <property type="match status" value="1"/>
</dbReference>
<dbReference type="SUPFAM" id="SSF74650">
    <property type="entry name" value="Galactose mutarotase-like"/>
    <property type="match status" value="1"/>
</dbReference>
<evidence type="ECO:0000256" key="5">
    <source>
        <dbReference type="ARBA" id="ARBA00014165"/>
    </source>
</evidence>
<evidence type="ECO:0000256" key="1">
    <source>
        <dbReference type="ARBA" id="ARBA00001614"/>
    </source>
</evidence>
<proteinExistence type="inferred from homology"/>
<dbReference type="RefSeq" id="WP_354010925.1">
    <property type="nucleotide sequence ID" value="NZ_JBEWTA010000001.1"/>
</dbReference>
<dbReference type="PROSITE" id="PS00545">
    <property type="entry name" value="ALDOSE_1_EPIMERASE"/>
    <property type="match status" value="1"/>
</dbReference>
<dbReference type="CDD" id="cd09019">
    <property type="entry name" value="galactose_mutarotase_like"/>
    <property type="match status" value="1"/>
</dbReference>
<keyword evidence="7 8" id="KW-0119">Carbohydrate metabolism</keyword>
<comment type="caution">
    <text evidence="9">The sequence shown here is derived from an EMBL/GenBank/DDBJ whole genome shotgun (WGS) entry which is preliminary data.</text>
</comment>
<dbReference type="Gene3D" id="2.70.98.10">
    <property type="match status" value="1"/>
</dbReference>
<evidence type="ECO:0000256" key="4">
    <source>
        <dbReference type="ARBA" id="ARBA00013185"/>
    </source>
</evidence>
<evidence type="ECO:0000256" key="6">
    <source>
        <dbReference type="ARBA" id="ARBA00023235"/>
    </source>
</evidence>
<dbReference type="InterPro" id="IPR008183">
    <property type="entry name" value="Aldose_1/G6P_1-epimerase"/>
</dbReference>
<comment type="catalytic activity">
    <reaction evidence="1 8">
        <text>alpha-D-glucose = beta-D-glucose</text>
        <dbReference type="Rhea" id="RHEA:10264"/>
        <dbReference type="ChEBI" id="CHEBI:15903"/>
        <dbReference type="ChEBI" id="CHEBI:17925"/>
        <dbReference type="EC" id="5.1.3.3"/>
    </reaction>
</comment>
<dbReference type="EMBL" id="JBEWTB010000002">
    <property type="protein sequence ID" value="MET4756594.1"/>
    <property type="molecule type" value="Genomic_DNA"/>
</dbReference>
<name>A0ABV2SFP5_9GAMM</name>
<dbReference type="NCBIfam" id="NF008277">
    <property type="entry name" value="PRK11055.1"/>
    <property type="match status" value="1"/>
</dbReference>
<dbReference type="InterPro" id="IPR018052">
    <property type="entry name" value="Ald1_epimerase_CS"/>
</dbReference>
<dbReference type="PANTHER" id="PTHR10091">
    <property type="entry name" value="ALDOSE-1-EPIMERASE"/>
    <property type="match status" value="1"/>
</dbReference>
<evidence type="ECO:0000256" key="7">
    <source>
        <dbReference type="ARBA" id="ARBA00023277"/>
    </source>
</evidence>
<sequence length="357" mass="39465">MTTTIKQEHFGQTSQGEVVTRYTLTNAQGTEVSILNLGGIIQSLKTVDKNGHFADIVLGCDNVADYENQSAYLGALCGRYANRIREGQLVIDGSHYQLACNNGPNHLHGGDQGYNQRIWSVRAEHDNSEARLTLRYQSRDGEEGYPGNLDIQVTYCLNSQNELTVNYHAVTDKTTVVNLTNHSYFNLKGSGNCLEHELQLFADSFVPTNASAIPFGDIKSVAGTPMDFREPKVIGQDIDADDQQLLQARGYDHSWVVNQGDSLLKPSPLKQCAVVIEPETGRRMTVKTTQPGVQFYTGNFLDGLSGKEGNRYNKRDGFCLETQHFPDSPNQADFPSTELKPGEVYNHTTVFAFGLSS</sequence>
<keyword evidence="10" id="KW-1185">Reference proteome</keyword>
<reference evidence="9 10" key="1">
    <citation type="submission" date="2024-06" db="EMBL/GenBank/DDBJ databases">
        <title>Genomic Encyclopedia of Type Strains, Phase V (KMG-V): Genome sequencing to study the core and pangenomes of soil and plant-associated prokaryotes.</title>
        <authorList>
            <person name="Whitman W."/>
        </authorList>
    </citation>
    <scope>NUCLEOTIDE SEQUENCE [LARGE SCALE GENOMIC DNA]</scope>
    <source>
        <strain evidence="9 10">NE40</strain>
    </source>
</reference>
<dbReference type="InterPro" id="IPR015443">
    <property type="entry name" value="Aldose_1-epimerase"/>
</dbReference>
<protein>
    <recommendedName>
        <fullName evidence="5 8">Aldose 1-epimerase</fullName>
        <ecNumber evidence="4 8">5.1.3.3</ecNumber>
    </recommendedName>
</protein>
<dbReference type="InterPro" id="IPR014718">
    <property type="entry name" value="GH-type_carb-bd"/>
</dbReference>
<comment type="pathway">
    <text evidence="2 8">Carbohydrate metabolism; hexose metabolism.</text>
</comment>
<evidence type="ECO:0000256" key="3">
    <source>
        <dbReference type="ARBA" id="ARBA00006206"/>
    </source>
</evidence>
<organism evidence="9 10">
    <name type="scientific">Endozoicomonas lisbonensis</name>
    <dbReference type="NCBI Taxonomy" id="3120522"/>
    <lineage>
        <taxon>Bacteria</taxon>
        <taxon>Pseudomonadati</taxon>
        <taxon>Pseudomonadota</taxon>
        <taxon>Gammaproteobacteria</taxon>
        <taxon>Oceanospirillales</taxon>
        <taxon>Endozoicomonadaceae</taxon>
        <taxon>Endozoicomonas</taxon>
    </lineage>
</organism>
<dbReference type="GO" id="GO:0004034">
    <property type="term" value="F:aldose 1-epimerase activity"/>
    <property type="evidence" value="ECO:0007669"/>
    <property type="project" value="UniProtKB-EC"/>
</dbReference>
<keyword evidence="6 8" id="KW-0413">Isomerase</keyword>
<accession>A0ABV2SFP5</accession>